<feature type="binding site" evidence="5">
    <location>
        <position position="79"/>
    </location>
    <ligand>
        <name>S-adenosyl-L-methionine</name>
        <dbReference type="ChEBI" id="CHEBI:59789"/>
    </ligand>
</feature>
<dbReference type="InterPro" id="IPR010233">
    <property type="entry name" value="UbiG_MeTrfase"/>
</dbReference>
<dbReference type="Gene3D" id="3.40.50.150">
    <property type="entry name" value="Vaccinia Virus protein VP39"/>
    <property type="match status" value="1"/>
</dbReference>
<dbReference type="InterPro" id="IPR029063">
    <property type="entry name" value="SAM-dependent_MTases_sf"/>
</dbReference>
<dbReference type="NCBIfam" id="TIGR01983">
    <property type="entry name" value="UbiG"/>
    <property type="match status" value="1"/>
</dbReference>
<dbReference type="EC" id="2.1.1.64" evidence="5"/>
<evidence type="ECO:0000256" key="1">
    <source>
        <dbReference type="ARBA" id="ARBA00022603"/>
    </source>
</evidence>
<dbReference type="SUPFAM" id="SSF53335">
    <property type="entry name" value="S-adenosyl-L-methionine-dependent methyltransferases"/>
    <property type="match status" value="1"/>
</dbReference>
<feature type="binding site" evidence="5">
    <location>
        <position position="100"/>
    </location>
    <ligand>
        <name>S-adenosyl-L-methionine</name>
        <dbReference type="ChEBI" id="CHEBI:59789"/>
    </ligand>
</feature>
<accession>A0A432WAN0</accession>
<keyword evidence="4 5" id="KW-0949">S-adenosyl-L-methionine</keyword>
<evidence type="ECO:0000313" key="7">
    <source>
        <dbReference type="Proteomes" id="UP000288405"/>
    </source>
</evidence>
<keyword evidence="2 5" id="KW-0808">Transferase</keyword>
<dbReference type="GO" id="GO:0102208">
    <property type="term" value="F:2-polyprenyl-6-hydroxyphenol methylase activity"/>
    <property type="evidence" value="ECO:0007669"/>
    <property type="project" value="UniProtKB-EC"/>
</dbReference>
<comment type="function">
    <text evidence="5">O-methyltransferase that catalyzes the 2 O-methylation steps in the ubiquinone biosynthetic pathway.</text>
</comment>
<sequence length="256" mass="28980">MLEKTEKQFLKPDAITDPNEIAKFDALAQEWWNPQGKFKRVLAFNEARLAEIKAGIAQYFARDLTSDDPFHGLRVLDIGCGAGLLCEPLAKLGADVTGIDGSEVNIHVATTHSQQEGLKITYRHCLAEEIAGLDGFDVVLNTEVIEHVYDQEALAETCARLVKPGGILIMATLDRSFKSWIIAIVGAEYILRMLPRGTHDWHFFVKPEELETWLNRSGLKKFRHAGFRYNPVTKVWRVIDVPDVNYMQFYHRPSAI</sequence>
<comment type="caution">
    <text evidence="6">The sequence shown here is derived from an EMBL/GenBank/DDBJ whole genome shotgun (WGS) entry which is preliminary data.</text>
</comment>
<dbReference type="OrthoDB" id="9801538at2"/>
<dbReference type="HAMAP" id="MF_00472">
    <property type="entry name" value="UbiG"/>
    <property type="match status" value="1"/>
</dbReference>
<dbReference type="EC" id="2.1.1.222" evidence="5"/>
<dbReference type="PANTHER" id="PTHR43464:SF19">
    <property type="entry name" value="UBIQUINONE BIOSYNTHESIS O-METHYLTRANSFERASE, MITOCHONDRIAL"/>
    <property type="match status" value="1"/>
</dbReference>
<evidence type="ECO:0000313" key="6">
    <source>
        <dbReference type="EMBL" id="RUO27169.1"/>
    </source>
</evidence>
<dbReference type="RefSeq" id="WP_126777820.1">
    <property type="nucleotide sequence ID" value="NZ_PIPM01000024.1"/>
</dbReference>
<keyword evidence="3 5" id="KW-0831">Ubiquinone biosynthesis</keyword>
<name>A0A432WAN0_9GAMM</name>
<comment type="catalytic activity">
    <reaction evidence="5">
        <text>a 3-demethylubiquinol + S-adenosyl-L-methionine = a ubiquinol + S-adenosyl-L-homocysteine + H(+)</text>
        <dbReference type="Rhea" id="RHEA:44380"/>
        <dbReference type="Rhea" id="RHEA-COMP:9566"/>
        <dbReference type="Rhea" id="RHEA-COMP:10914"/>
        <dbReference type="ChEBI" id="CHEBI:15378"/>
        <dbReference type="ChEBI" id="CHEBI:17976"/>
        <dbReference type="ChEBI" id="CHEBI:57856"/>
        <dbReference type="ChEBI" id="CHEBI:59789"/>
        <dbReference type="ChEBI" id="CHEBI:84422"/>
        <dbReference type="EC" id="2.1.1.64"/>
    </reaction>
</comment>
<keyword evidence="7" id="KW-1185">Reference proteome</keyword>
<evidence type="ECO:0000256" key="2">
    <source>
        <dbReference type="ARBA" id="ARBA00022679"/>
    </source>
</evidence>
<comment type="catalytic activity">
    <reaction evidence="5">
        <text>a 3-(all-trans-polyprenyl)benzene-1,2-diol + S-adenosyl-L-methionine = a 2-methoxy-6-(all-trans-polyprenyl)phenol + S-adenosyl-L-homocysteine + H(+)</text>
        <dbReference type="Rhea" id="RHEA:31411"/>
        <dbReference type="Rhea" id="RHEA-COMP:9550"/>
        <dbReference type="Rhea" id="RHEA-COMP:9551"/>
        <dbReference type="ChEBI" id="CHEBI:15378"/>
        <dbReference type="ChEBI" id="CHEBI:57856"/>
        <dbReference type="ChEBI" id="CHEBI:59789"/>
        <dbReference type="ChEBI" id="CHEBI:62729"/>
        <dbReference type="ChEBI" id="CHEBI:62731"/>
        <dbReference type="EC" id="2.1.1.222"/>
    </reaction>
</comment>
<comment type="pathway">
    <text evidence="5">Cofactor biosynthesis; ubiquinone biosynthesis.</text>
</comment>
<evidence type="ECO:0000256" key="5">
    <source>
        <dbReference type="HAMAP-Rule" id="MF_00472"/>
    </source>
</evidence>
<dbReference type="Proteomes" id="UP000288405">
    <property type="component" value="Unassembled WGS sequence"/>
</dbReference>
<dbReference type="EMBL" id="PIPM01000024">
    <property type="protein sequence ID" value="RUO27169.1"/>
    <property type="molecule type" value="Genomic_DNA"/>
</dbReference>
<dbReference type="CDD" id="cd02440">
    <property type="entry name" value="AdoMet_MTases"/>
    <property type="match status" value="1"/>
</dbReference>
<dbReference type="Pfam" id="PF13489">
    <property type="entry name" value="Methyltransf_23"/>
    <property type="match status" value="1"/>
</dbReference>
<comment type="similarity">
    <text evidence="5">Belongs to the methyltransferase superfamily. UbiG/COQ3 family.</text>
</comment>
<dbReference type="GO" id="GO:0061542">
    <property type="term" value="F:3-demethylubiquinol 3-O-methyltransferase activity"/>
    <property type="evidence" value="ECO:0007669"/>
    <property type="project" value="UniProtKB-UniRule"/>
</dbReference>
<feature type="binding site" evidence="5">
    <location>
        <position position="48"/>
    </location>
    <ligand>
        <name>S-adenosyl-L-methionine</name>
        <dbReference type="ChEBI" id="CHEBI:59789"/>
    </ligand>
</feature>
<protein>
    <recommendedName>
        <fullName evidence="5">Ubiquinone biosynthesis O-methyltransferase</fullName>
    </recommendedName>
    <alternativeName>
        <fullName evidence="5">2-polyprenyl-6-hydroxyphenol methylase</fullName>
        <ecNumber evidence="5">2.1.1.222</ecNumber>
    </alternativeName>
    <alternativeName>
        <fullName evidence="5">3-demethylubiquinone 3-O-methyltransferase</fullName>
        <ecNumber evidence="5">2.1.1.64</ecNumber>
    </alternativeName>
</protein>
<reference evidence="6 7" key="1">
    <citation type="journal article" date="2011" name="Front. Microbiol.">
        <title>Genomic signatures of strain selection and enhancement in Bacillus atrophaeus var. globigii, a historical biowarfare simulant.</title>
        <authorList>
            <person name="Gibbons H.S."/>
            <person name="Broomall S.M."/>
            <person name="McNew L.A."/>
            <person name="Daligault H."/>
            <person name="Chapman C."/>
            <person name="Bruce D."/>
            <person name="Karavis M."/>
            <person name="Krepps M."/>
            <person name="McGregor P.A."/>
            <person name="Hong C."/>
            <person name="Park K.H."/>
            <person name="Akmal A."/>
            <person name="Feldman A."/>
            <person name="Lin J.S."/>
            <person name="Chang W.E."/>
            <person name="Higgs B.W."/>
            <person name="Demirev P."/>
            <person name="Lindquist J."/>
            <person name="Liem A."/>
            <person name="Fochler E."/>
            <person name="Read T.D."/>
            <person name="Tapia R."/>
            <person name="Johnson S."/>
            <person name="Bishop-Lilly K.A."/>
            <person name="Detter C."/>
            <person name="Han C."/>
            <person name="Sozhamannan S."/>
            <person name="Rosenzweig C.N."/>
            <person name="Skowronski E.W."/>
        </authorList>
    </citation>
    <scope>NUCLEOTIDE SEQUENCE [LARGE SCALE GENOMIC DNA]</scope>
    <source>
        <strain evidence="6 7">GYP-17</strain>
    </source>
</reference>
<dbReference type="AlphaFoldDB" id="A0A432WAN0"/>
<gene>
    <name evidence="5" type="primary">ubiG</name>
    <name evidence="6" type="ORF">CWE11_11760</name>
</gene>
<dbReference type="GO" id="GO:0032259">
    <property type="term" value="P:methylation"/>
    <property type="evidence" value="ECO:0007669"/>
    <property type="project" value="UniProtKB-KW"/>
</dbReference>
<dbReference type="PANTHER" id="PTHR43464">
    <property type="entry name" value="METHYLTRANSFERASE"/>
    <property type="match status" value="1"/>
</dbReference>
<keyword evidence="1 5" id="KW-0489">Methyltransferase</keyword>
<evidence type="ECO:0000256" key="3">
    <source>
        <dbReference type="ARBA" id="ARBA00022688"/>
    </source>
</evidence>
<organism evidence="6 7">
    <name type="scientific">Aliidiomarina sanyensis</name>
    <dbReference type="NCBI Taxonomy" id="1249555"/>
    <lineage>
        <taxon>Bacteria</taxon>
        <taxon>Pseudomonadati</taxon>
        <taxon>Pseudomonadota</taxon>
        <taxon>Gammaproteobacteria</taxon>
        <taxon>Alteromonadales</taxon>
        <taxon>Idiomarinaceae</taxon>
        <taxon>Aliidiomarina</taxon>
    </lineage>
</organism>
<feature type="binding site" evidence="5">
    <location>
        <position position="142"/>
    </location>
    <ligand>
        <name>S-adenosyl-L-methionine</name>
        <dbReference type="ChEBI" id="CHEBI:59789"/>
    </ligand>
</feature>
<dbReference type="GO" id="GO:0010420">
    <property type="term" value="F:polyprenyldihydroxybenzoate methyltransferase activity"/>
    <property type="evidence" value="ECO:0007669"/>
    <property type="project" value="InterPro"/>
</dbReference>
<dbReference type="UniPathway" id="UPA00232"/>
<proteinExistence type="inferred from homology"/>
<evidence type="ECO:0000256" key="4">
    <source>
        <dbReference type="ARBA" id="ARBA00022691"/>
    </source>
</evidence>